<dbReference type="PROSITE" id="PS50600">
    <property type="entry name" value="ULP_PROTEASE"/>
    <property type="match status" value="1"/>
</dbReference>
<keyword evidence="9" id="KW-1185">Reference proteome</keyword>
<keyword evidence="2" id="KW-0645">Protease</keyword>
<feature type="region of interest" description="Disordered" evidence="6">
    <location>
        <begin position="270"/>
        <end position="298"/>
    </location>
</feature>
<reference evidence="8" key="1">
    <citation type="submission" date="2023-10" db="EMBL/GenBank/DDBJ databases">
        <authorList>
            <person name="Hackl T."/>
        </authorList>
    </citation>
    <scope>NUCLEOTIDE SEQUENCE</scope>
</reference>
<evidence type="ECO:0000256" key="4">
    <source>
        <dbReference type="ARBA" id="ARBA00022807"/>
    </source>
</evidence>
<dbReference type="AlphaFoldDB" id="A0AAI8VTC2"/>
<protein>
    <submittedName>
        <fullName evidence="8">Uu.00g063420.m01.CDS01</fullName>
    </submittedName>
</protein>
<gene>
    <name evidence="8" type="ORF">KHLLAP_LOCUS11185</name>
</gene>
<evidence type="ECO:0000256" key="1">
    <source>
        <dbReference type="ARBA" id="ARBA00005234"/>
    </source>
</evidence>
<keyword evidence="3" id="KW-0378">Hydrolase</keyword>
<dbReference type="PANTHER" id="PTHR12606:SF141">
    <property type="entry name" value="GH15225P-RELATED"/>
    <property type="match status" value="1"/>
</dbReference>
<name>A0AAI8VTC2_9PEZI</name>
<feature type="region of interest" description="Disordered" evidence="6">
    <location>
        <begin position="393"/>
        <end position="412"/>
    </location>
</feature>
<dbReference type="GO" id="GO:0006508">
    <property type="term" value="P:proteolysis"/>
    <property type="evidence" value="ECO:0007669"/>
    <property type="project" value="UniProtKB-KW"/>
</dbReference>
<accession>A0AAI8VTC2</accession>
<evidence type="ECO:0000256" key="5">
    <source>
        <dbReference type="SAM" id="Coils"/>
    </source>
</evidence>
<evidence type="ECO:0000256" key="3">
    <source>
        <dbReference type="ARBA" id="ARBA00022801"/>
    </source>
</evidence>
<dbReference type="Proteomes" id="UP001295740">
    <property type="component" value="Unassembled WGS sequence"/>
</dbReference>
<sequence>MSGSAEFDWLTSENTTEFDFTRCFRLPARPPSPHTIHCHRHFTKCNHCRMTRYAVSFALEANAHHDATAAAFENGISPVRQQASYERRIAVPGAPRGTTKQVTIKCPATRMLPVRPAASFRLDGRRKRSIASSLATDPTGTLYLQTEAAMSGPQPKRSPFSIGRNRDLGPTRFVPVPVASLVVLPQPVPRPAQQPEVKNNMQPERGIAETVWATVNGTLNGTAGLWRAGTRFFTSVRANHQANQAARVAQPVQPVIQPNVQPIVPVELPDAQDEQADTPTTKRRKTEHDDANTGVDDLGLPIGFGQEDLHESPVQDLGEDYGDPMDIDSESETDESLISNIGIGSGQQMDVDAMDIDDTAELAEEMTYTPREPLPGSHRRAVARAFKHLRPSFAPLPPATTPLPPATTSPAASPSAILAATATIREHTSPPFSSSKWFECHGDRSLPDFPAQPLPNDAKIRELERQKAERKRIEEEADARAEAERQEAVARAEAERQATLLRGIGLRKPKCTLITKLSPEWEQKAIAAPKKGKFDGRDVHPDGVALHAEEFERLVGRESNWLNDDCIHASLVCLAASINQAAGIRTRNSTPKCVAISSLYWEGFSGDQGKLFPRPFSRNWGMTPKNFLEIDTILIPINHNAHWTLLVIRPTRRTVAYVDSFHSAGRHQMTLAYKWLELFLGDRYVANDWKDARYSVPSQTNGHDCGMFVITNAIYLALGLDPNSYSQKDMPLQRKRIAAMLLNKGFHGAFDLSKL</sequence>
<keyword evidence="4" id="KW-0788">Thiol protease</keyword>
<dbReference type="EMBL" id="CAUWAG010000018">
    <property type="protein sequence ID" value="CAJ2510717.1"/>
    <property type="molecule type" value="Genomic_DNA"/>
</dbReference>
<dbReference type="InterPro" id="IPR038765">
    <property type="entry name" value="Papain-like_cys_pep_sf"/>
</dbReference>
<evidence type="ECO:0000313" key="8">
    <source>
        <dbReference type="EMBL" id="CAJ2510717.1"/>
    </source>
</evidence>
<keyword evidence="5" id="KW-0175">Coiled coil</keyword>
<evidence type="ECO:0000256" key="6">
    <source>
        <dbReference type="SAM" id="MobiDB-lite"/>
    </source>
</evidence>
<dbReference type="InterPro" id="IPR003653">
    <property type="entry name" value="Peptidase_C48_C"/>
</dbReference>
<dbReference type="GO" id="GO:0005634">
    <property type="term" value="C:nucleus"/>
    <property type="evidence" value="ECO:0007669"/>
    <property type="project" value="TreeGrafter"/>
</dbReference>
<feature type="compositionally biased region" description="Pro residues" evidence="6">
    <location>
        <begin position="394"/>
        <end position="407"/>
    </location>
</feature>
<evidence type="ECO:0000313" key="9">
    <source>
        <dbReference type="Proteomes" id="UP001295740"/>
    </source>
</evidence>
<dbReference type="GO" id="GO:0016929">
    <property type="term" value="F:deSUMOylase activity"/>
    <property type="evidence" value="ECO:0007669"/>
    <property type="project" value="TreeGrafter"/>
</dbReference>
<feature type="domain" description="Ubiquitin-like protease family profile" evidence="7">
    <location>
        <begin position="544"/>
        <end position="716"/>
    </location>
</feature>
<proteinExistence type="inferred from homology"/>
<dbReference type="SUPFAM" id="SSF54001">
    <property type="entry name" value="Cysteine proteinases"/>
    <property type="match status" value="1"/>
</dbReference>
<dbReference type="PANTHER" id="PTHR12606">
    <property type="entry name" value="SENTRIN/SUMO-SPECIFIC PROTEASE"/>
    <property type="match status" value="1"/>
</dbReference>
<dbReference type="Pfam" id="PF02902">
    <property type="entry name" value="Peptidase_C48"/>
    <property type="match status" value="1"/>
</dbReference>
<comment type="caution">
    <text evidence="8">The sequence shown here is derived from an EMBL/GenBank/DDBJ whole genome shotgun (WGS) entry which is preliminary data.</text>
</comment>
<organism evidence="8 9">
    <name type="scientific">Anthostomella pinea</name>
    <dbReference type="NCBI Taxonomy" id="933095"/>
    <lineage>
        <taxon>Eukaryota</taxon>
        <taxon>Fungi</taxon>
        <taxon>Dikarya</taxon>
        <taxon>Ascomycota</taxon>
        <taxon>Pezizomycotina</taxon>
        <taxon>Sordariomycetes</taxon>
        <taxon>Xylariomycetidae</taxon>
        <taxon>Xylariales</taxon>
        <taxon>Xylariaceae</taxon>
        <taxon>Anthostomella</taxon>
    </lineage>
</organism>
<evidence type="ECO:0000259" key="7">
    <source>
        <dbReference type="PROSITE" id="PS50600"/>
    </source>
</evidence>
<feature type="coiled-coil region" evidence="5">
    <location>
        <begin position="456"/>
        <end position="493"/>
    </location>
</feature>
<dbReference type="GO" id="GO:0016926">
    <property type="term" value="P:protein desumoylation"/>
    <property type="evidence" value="ECO:0007669"/>
    <property type="project" value="TreeGrafter"/>
</dbReference>
<dbReference type="Gene3D" id="3.40.395.10">
    <property type="entry name" value="Adenoviral Proteinase, Chain A"/>
    <property type="match status" value="1"/>
</dbReference>
<comment type="similarity">
    <text evidence="1">Belongs to the peptidase C48 family.</text>
</comment>
<evidence type="ECO:0000256" key="2">
    <source>
        <dbReference type="ARBA" id="ARBA00022670"/>
    </source>
</evidence>